<evidence type="ECO:0000256" key="2">
    <source>
        <dbReference type="ARBA" id="ARBA00023002"/>
    </source>
</evidence>
<dbReference type="GO" id="GO:0016616">
    <property type="term" value="F:oxidoreductase activity, acting on the CH-OH group of donors, NAD or NADP as acceptor"/>
    <property type="evidence" value="ECO:0007669"/>
    <property type="project" value="TreeGrafter"/>
</dbReference>
<dbReference type="InParanoid" id="A0A2R5GIW4"/>
<dbReference type="PANTHER" id="PTHR44229:SF4">
    <property type="entry name" value="15-HYDROXYPROSTAGLANDIN DEHYDROGENASE [NAD(+)]"/>
    <property type="match status" value="1"/>
</dbReference>
<comment type="caution">
    <text evidence="3">The sequence shown here is derived from an EMBL/GenBank/DDBJ whole genome shotgun (WGS) entry which is preliminary data.</text>
</comment>
<dbReference type="EMBL" id="BEYU01000040">
    <property type="protein sequence ID" value="GBG28231.1"/>
    <property type="molecule type" value="Genomic_DNA"/>
</dbReference>
<reference evidence="3 4" key="1">
    <citation type="submission" date="2017-12" db="EMBL/GenBank/DDBJ databases">
        <title>Sequencing, de novo assembly and annotation of complete genome of a new Thraustochytrid species, strain FCC1311.</title>
        <authorList>
            <person name="Sedici K."/>
            <person name="Godart F."/>
            <person name="Aiese Cigliano R."/>
            <person name="Sanseverino W."/>
            <person name="Barakat M."/>
            <person name="Ortet P."/>
            <person name="Marechal E."/>
            <person name="Cagnac O."/>
            <person name="Amato A."/>
        </authorList>
    </citation>
    <scope>NUCLEOTIDE SEQUENCE [LARGE SCALE GENOMIC DNA]</scope>
</reference>
<protein>
    <submittedName>
        <fullName evidence="3">15-hydroxyprostaglandin dehydrogenase NAD</fullName>
    </submittedName>
</protein>
<dbReference type="PRINTS" id="PR00081">
    <property type="entry name" value="GDHRDH"/>
</dbReference>
<dbReference type="AlphaFoldDB" id="A0A2R5GIW4"/>
<dbReference type="PANTHER" id="PTHR44229">
    <property type="entry name" value="15-HYDROXYPROSTAGLANDIN DEHYDROGENASE [NAD(+)]"/>
    <property type="match status" value="1"/>
</dbReference>
<evidence type="ECO:0000313" key="3">
    <source>
        <dbReference type="EMBL" id="GBG28231.1"/>
    </source>
</evidence>
<dbReference type="InterPro" id="IPR036291">
    <property type="entry name" value="NAD(P)-bd_dom_sf"/>
</dbReference>
<dbReference type="Pfam" id="PF00106">
    <property type="entry name" value="adh_short"/>
    <property type="match status" value="1"/>
</dbReference>
<dbReference type="OrthoDB" id="37659at2759"/>
<dbReference type="GO" id="GO:0005737">
    <property type="term" value="C:cytoplasm"/>
    <property type="evidence" value="ECO:0007669"/>
    <property type="project" value="TreeGrafter"/>
</dbReference>
<organism evidence="3 4">
    <name type="scientific">Hondaea fermentalgiana</name>
    <dbReference type="NCBI Taxonomy" id="2315210"/>
    <lineage>
        <taxon>Eukaryota</taxon>
        <taxon>Sar</taxon>
        <taxon>Stramenopiles</taxon>
        <taxon>Bigyra</taxon>
        <taxon>Labyrinthulomycetes</taxon>
        <taxon>Thraustochytrida</taxon>
        <taxon>Thraustochytriidae</taxon>
        <taxon>Hondaea</taxon>
    </lineage>
</organism>
<proteinExistence type="inferred from homology"/>
<accession>A0A2R5GIW4</accession>
<keyword evidence="2" id="KW-0560">Oxidoreductase</keyword>
<dbReference type="Gene3D" id="3.40.50.720">
    <property type="entry name" value="NAD(P)-binding Rossmann-like Domain"/>
    <property type="match status" value="1"/>
</dbReference>
<keyword evidence="4" id="KW-1185">Reference proteome</keyword>
<dbReference type="SUPFAM" id="SSF51735">
    <property type="entry name" value="NAD(P)-binding Rossmann-fold domains"/>
    <property type="match status" value="1"/>
</dbReference>
<dbReference type="InterPro" id="IPR002347">
    <property type="entry name" value="SDR_fam"/>
</dbReference>
<sequence>MKVQGQVCWVSGAAQGIGLELCKLLAADGGKVVLVDICDEAKGKRAAEAVKAEGGDAAFVRADMSDVAEVRRALEQAKVLFGDVATIVSHNAGIVVKDDSAEKVSKMIAINTQAIIVGTQIAADLMIQAGKKQGAIVNTSSMAGLTPVLNTPAYAGSKWAVVGYTISSAKLARQGIRVNCVCPNLVDTPDVGSFFEAEFKKGGKVMQKMAEEKLDARDVARAHLSAIYDDELVASAITVVYGKTSLYKPNTLEVVGHAFSKNSQDYFVETSKL</sequence>
<comment type="similarity">
    <text evidence="1">Belongs to the short-chain dehydrogenases/reductases (SDR) family.</text>
</comment>
<dbReference type="CDD" id="cd05233">
    <property type="entry name" value="SDR_c"/>
    <property type="match status" value="1"/>
</dbReference>
<dbReference type="Proteomes" id="UP000241890">
    <property type="component" value="Unassembled WGS sequence"/>
</dbReference>
<evidence type="ECO:0000256" key="1">
    <source>
        <dbReference type="ARBA" id="ARBA00006484"/>
    </source>
</evidence>
<evidence type="ECO:0000313" key="4">
    <source>
        <dbReference type="Proteomes" id="UP000241890"/>
    </source>
</evidence>
<name>A0A2R5GIW4_9STRA</name>
<gene>
    <name evidence="3" type="ORF">FCC1311_065861</name>
</gene>